<dbReference type="PANTHER" id="PTHR31303:SF1">
    <property type="entry name" value="CTP-DEPENDENT DIACYLGLYCEROL KINASE 1"/>
    <property type="match status" value="1"/>
</dbReference>
<feature type="transmembrane region" description="Helical" evidence="1">
    <location>
        <begin position="6"/>
        <end position="27"/>
    </location>
</feature>
<sequence>MTPKEIVPPLVLAACFLALFGVAELLYHFGKVRAEWTRKIVHTGTGLLTLLFPLVLVSHWQVLFLCGSFLLILLASLRFGWLPSINAIDRLSYGSILFPVIVYALFVVFRMAGKGLIVFYLPILILAVCDPLAALAGKRFPLGRYRICGCGKSASGSAAFFIAAVAVTVIVVDMLGITQSGKRLCLTVPVTATVSEALGIKGMDNLTIPASVATILWLVL</sequence>
<dbReference type="PANTHER" id="PTHR31303">
    <property type="entry name" value="CTP-DEPENDENT DIACYLGLYCEROL KINASE 1"/>
    <property type="match status" value="1"/>
</dbReference>
<feature type="transmembrane region" description="Helical" evidence="1">
    <location>
        <begin position="93"/>
        <end position="111"/>
    </location>
</feature>
<evidence type="ECO:0000256" key="1">
    <source>
        <dbReference type="SAM" id="Phobius"/>
    </source>
</evidence>
<feature type="transmembrane region" description="Helical" evidence="1">
    <location>
        <begin position="158"/>
        <end position="177"/>
    </location>
</feature>
<dbReference type="InterPro" id="IPR037997">
    <property type="entry name" value="Dgk1-like"/>
</dbReference>
<evidence type="ECO:0000313" key="2">
    <source>
        <dbReference type="EMBL" id="XCH24670.1"/>
    </source>
</evidence>
<keyword evidence="1" id="KW-1133">Transmembrane helix</keyword>
<protein>
    <recommendedName>
        <fullName evidence="3">Phosphatidate cytidylyltransferase</fullName>
    </recommendedName>
</protein>
<accession>A0AAU8FLL5</accession>
<feature type="transmembrane region" description="Helical" evidence="1">
    <location>
        <begin position="117"/>
        <end position="137"/>
    </location>
</feature>
<organism evidence="2">
    <name type="scientific">Dyadobacter sp. 676</name>
    <dbReference type="NCBI Taxonomy" id="3088362"/>
    <lineage>
        <taxon>Bacteria</taxon>
        <taxon>Pseudomonadati</taxon>
        <taxon>Bacteroidota</taxon>
        <taxon>Cytophagia</taxon>
        <taxon>Cytophagales</taxon>
        <taxon>Spirosomataceae</taxon>
        <taxon>Dyadobacter</taxon>
    </lineage>
</organism>
<dbReference type="GO" id="GO:0004143">
    <property type="term" value="F:ATP-dependent diacylglycerol kinase activity"/>
    <property type="evidence" value="ECO:0007669"/>
    <property type="project" value="InterPro"/>
</dbReference>
<reference evidence="2" key="1">
    <citation type="submission" date="2024-06" db="EMBL/GenBank/DDBJ databases">
        <title>Sequencing and assembly of the genome of Dyadobacter sp. strain 676, a symbiont of Cyamopsis tetragonoloba.</title>
        <authorList>
            <person name="Guro P."/>
            <person name="Sazanova A."/>
            <person name="Kuznetsova I."/>
            <person name="Belimov A."/>
            <person name="Safronova V."/>
        </authorList>
    </citation>
    <scope>NUCLEOTIDE SEQUENCE</scope>
    <source>
        <strain evidence="2">676</strain>
    </source>
</reference>
<name>A0AAU8FLL5_9BACT</name>
<keyword evidence="1" id="KW-0472">Membrane</keyword>
<keyword evidence="1" id="KW-0812">Transmembrane</keyword>
<dbReference type="AlphaFoldDB" id="A0AAU8FLL5"/>
<dbReference type="EMBL" id="CP159289">
    <property type="protein sequence ID" value="XCH24670.1"/>
    <property type="molecule type" value="Genomic_DNA"/>
</dbReference>
<dbReference type="RefSeq" id="WP_353719985.1">
    <property type="nucleotide sequence ID" value="NZ_CP159289.1"/>
</dbReference>
<proteinExistence type="predicted"/>
<gene>
    <name evidence="2" type="ORF">ABV298_31000</name>
</gene>
<evidence type="ECO:0008006" key="3">
    <source>
        <dbReference type="Google" id="ProtNLM"/>
    </source>
</evidence>